<gene>
    <name evidence="9" type="ORF">SAMN05216271_1731</name>
</gene>
<dbReference type="PANTHER" id="PTHR41536">
    <property type="entry name" value="PKHD-TYPE HYDROXYLASE YBIX"/>
    <property type="match status" value="1"/>
</dbReference>
<dbReference type="AlphaFoldDB" id="A0A1H1RI02"/>
<dbReference type="Gene3D" id="4.10.860.20">
    <property type="entry name" value="Rabenosyn, Rab binding domain"/>
    <property type="match status" value="1"/>
</dbReference>
<dbReference type="STRING" id="472181.SAMN05216271_1731"/>
<comment type="cofactor">
    <cofactor evidence="1 7">
        <name>L-ascorbate</name>
        <dbReference type="ChEBI" id="CHEBI:38290"/>
    </cofactor>
</comment>
<proteinExistence type="inferred from homology"/>
<dbReference type="SMART" id="SM00702">
    <property type="entry name" value="P4Hc"/>
    <property type="match status" value="1"/>
</dbReference>
<feature type="binding site" evidence="7">
    <location>
        <position position="99"/>
    </location>
    <ligand>
        <name>Fe cation</name>
        <dbReference type="ChEBI" id="CHEBI:24875"/>
    </ligand>
</feature>
<dbReference type="Proteomes" id="UP000243413">
    <property type="component" value="Chromosome I"/>
</dbReference>
<dbReference type="Pfam" id="PF13640">
    <property type="entry name" value="2OG-FeII_Oxy_3"/>
    <property type="match status" value="1"/>
</dbReference>
<dbReference type="EMBL" id="LT629763">
    <property type="protein sequence ID" value="SDS35335.1"/>
    <property type="molecule type" value="Genomic_DNA"/>
</dbReference>
<dbReference type="InterPro" id="IPR041097">
    <property type="entry name" value="PKHD_C"/>
</dbReference>
<dbReference type="GO" id="GO:0016706">
    <property type="term" value="F:2-oxoglutarate-dependent dioxygenase activity"/>
    <property type="evidence" value="ECO:0007669"/>
    <property type="project" value="UniProtKB-UniRule"/>
</dbReference>
<dbReference type="NCBIfam" id="NF003974">
    <property type="entry name" value="PRK05467.1-3"/>
    <property type="match status" value="1"/>
</dbReference>
<evidence type="ECO:0000256" key="2">
    <source>
        <dbReference type="ARBA" id="ARBA00022723"/>
    </source>
</evidence>
<evidence type="ECO:0000256" key="6">
    <source>
        <dbReference type="ARBA" id="ARBA00023004"/>
    </source>
</evidence>
<dbReference type="GO" id="GO:0031418">
    <property type="term" value="F:L-ascorbic acid binding"/>
    <property type="evidence" value="ECO:0007669"/>
    <property type="project" value="UniProtKB-KW"/>
</dbReference>
<dbReference type="HAMAP" id="MF_00657">
    <property type="entry name" value="Hydroxyl_YbiX"/>
    <property type="match status" value="1"/>
</dbReference>
<keyword evidence="3 7" id="KW-0847">Vitamin C</keyword>
<evidence type="ECO:0000259" key="8">
    <source>
        <dbReference type="PROSITE" id="PS51471"/>
    </source>
</evidence>
<keyword evidence="6 7" id="KW-0408">Iron</keyword>
<feature type="binding site" evidence="7">
    <location>
        <position position="101"/>
    </location>
    <ligand>
        <name>Fe cation</name>
        <dbReference type="ChEBI" id="CHEBI:24875"/>
    </ligand>
</feature>
<organism evidence="9 10">
    <name type="scientific">Halopseudomonas sabulinigri</name>
    <dbReference type="NCBI Taxonomy" id="472181"/>
    <lineage>
        <taxon>Bacteria</taxon>
        <taxon>Pseudomonadati</taxon>
        <taxon>Pseudomonadota</taxon>
        <taxon>Gammaproteobacteria</taxon>
        <taxon>Pseudomonadales</taxon>
        <taxon>Pseudomonadaceae</taxon>
        <taxon>Halopseudomonas</taxon>
    </lineage>
</organism>
<comment type="cofactor">
    <cofactor evidence="7">
        <name>Fe(2+)</name>
        <dbReference type="ChEBI" id="CHEBI:29033"/>
    </cofactor>
    <text evidence="7">Binds 1 Fe(2+) ion per subunit.</text>
</comment>
<protein>
    <submittedName>
        <fullName evidence="9">PKHD-type hydroxylase</fullName>
    </submittedName>
</protein>
<accession>A0A1H1RI02</accession>
<feature type="binding site" evidence="7">
    <location>
        <position position="162"/>
    </location>
    <ligand>
        <name>Fe cation</name>
        <dbReference type="ChEBI" id="CHEBI:24875"/>
    </ligand>
</feature>
<evidence type="ECO:0000256" key="4">
    <source>
        <dbReference type="ARBA" id="ARBA00022964"/>
    </source>
</evidence>
<reference evidence="10" key="1">
    <citation type="submission" date="2016-10" db="EMBL/GenBank/DDBJ databases">
        <authorList>
            <person name="Varghese N."/>
            <person name="Submissions S."/>
        </authorList>
    </citation>
    <scope>NUCLEOTIDE SEQUENCE [LARGE SCALE GENOMIC DNA]</scope>
    <source>
        <strain evidence="10">JCM 14963</strain>
    </source>
</reference>
<keyword evidence="2 7" id="KW-0479">Metal-binding</keyword>
<keyword evidence="4 7" id="KW-0223">Dioxygenase</keyword>
<dbReference type="GO" id="GO:0006974">
    <property type="term" value="P:DNA damage response"/>
    <property type="evidence" value="ECO:0007669"/>
    <property type="project" value="TreeGrafter"/>
</dbReference>
<dbReference type="GO" id="GO:0006879">
    <property type="term" value="P:intracellular iron ion homeostasis"/>
    <property type="evidence" value="ECO:0007669"/>
    <property type="project" value="TreeGrafter"/>
</dbReference>
<dbReference type="PANTHER" id="PTHR41536:SF1">
    <property type="entry name" value="PKHD-TYPE HYDROXYLASE YBIX"/>
    <property type="match status" value="1"/>
</dbReference>
<evidence type="ECO:0000313" key="9">
    <source>
        <dbReference type="EMBL" id="SDS35335.1"/>
    </source>
</evidence>
<evidence type="ECO:0000313" key="10">
    <source>
        <dbReference type="Proteomes" id="UP000243413"/>
    </source>
</evidence>
<evidence type="ECO:0000256" key="5">
    <source>
        <dbReference type="ARBA" id="ARBA00023002"/>
    </source>
</evidence>
<dbReference type="Pfam" id="PF18331">
    <property type="entry name" value="PKHD_C"/>
    <property type="match status" value="1"/>
</dbReference>
<keyword evidence="5 7" id="KW-0560">Oxidoreductase</keyword>
<dbReference type="GO" id="GO:0005506">
    <property type="term" value="F:iron ion binding"/>
    <property type="evidence" value="ECO:0007669"/>
    <property type="project" value="UniProtKB-UniRule"/>
</dbReference>
<name>A0A1H1RI02_9GAMM</name>
<evidence type="ECO:0000256" key="7">
    <source>
        <dbReference type="HAMAP-Rule" id="MF_00657"/>
    </source>
</evidence>
<dbReference type="PROSITE" id="PS51471">
    <property type="entry name" value="FE2OG_OXY"/>
    <property type="match status" value="1"/>
</dbReference>
<dbReference type="InterPro" id="IPR023550">
    <property type="entry name" value="PKHD_hydroxylase"/>
</dbReference>
<feature type="binding site" evidence="7">
    <location>
        <position position="172"/>
    </location>
    <ligand>
        <name>2-oxoglutarate</name>
        <dbReference type="ChEBI" id="CHEBI:16810"/>
    </ligand>
</feature>
<dbReference type="InterPro" id="IPR006620">
    <property type="entry name" value="Pro_4_hyd_alph"/>
</dbReference>
<evidence type="ECO:0000256" key="3">
    <source>
        <dbReference type="ARBA" id="ARBA00022896"/>
    </source>
</evidence>
<dbReference type="InterPro" id="IPR044862">
    <property type="entry name" value="Pro_4_hyd_alph_FE2OG_OXY"/>
</dbReference>
<evidence type="ECO:0000256" key="1">
    <source>
        <dbReference type="ARBA" id="ARBA00001961"/>
    </source>
</evidence>
<sequence length="230" mass="25498">MNVIIPIAGVFSAEDVGKIRSHLDNCADWQDGNATAGGQARQVKQNQQLPLDSKLAQQLGDIILNTLSQHPTFISAGLPLRLFPPMFNRYRSGETYGLHVDNAIRYVPGNPNPIRTDLSATLFLCDPQEYEGGELVIEDNYGAQRVKLNAGDLVLYPSTSLHSVTPVTTGARTCAVFWLQSMVRNNQQRETLFELDQSVQALTSELGAHHDEVVRLSGIYHNLIRQWADT</sequence>
<dbReference type="SUPFAM" id="SSF51197">
    <property type="entry name" value="Clavaminate synthase-like"/>
    <property type="match status" value="1"/>
</dbReference>
<dbReference type="Gene3D" id="2.60.120.620">
    <property type="entry name" value="q2cbj1_9rhob like domain"/>
    <property type="match status" value="1"/>
</dbReference>
<dbReference type="NCBIfam" id="NF003975">
    <property type="entry name" value="PRK05467.1-4"/>
    <property type="match status" value="1"/>
</dbReference>
<dbReference type="InterPro" id="IPR005123">
    <property type="entry name" value="Oxoglu/Fe-dep_dioxygenase_dom"/>
</dbReference>
<feature type="domain" description="Fe2OG dioxygenase" evidence="8">
    <location>
        <begin position="81"/>
        <end position="181"/>
    </location>
</feature>